<dbReference type="PANTHER" id="PTHR12847">
    <property type="entry name" value="ATP-BINDING CASSETTE ABC TRANSPORTER-RELATED"/>
    <property type="match status" value="1"/>
</dbReference>
<dbReference type="OrthoDB" id="10265489at2759"/>
<keyword evidence="4" id="KW-1185">Reference proteome</keyword>
<dbReference type="SUPFAM" id="SSF50729">
    <property type="entry name" value="PH domain-like"/>
    <property type="match status" value="1"/>
</dbReference>
<dbReference type="Proteomes" id="UP000226192">
    <property type="component" value="Unassembled WGS sequence"/>
</dbReference>
<proteinExistence type="predicted"/>
<evidence type="ECO:0000313" key="4">
    <source>
        <dbReference type="Proteomes" id="UP000226192"/>
    </source>
</evidence>
<dbReference type="InterPro" id="IPR012466">
    <property type="entry name" value="NECAP_PHear"/>
</dbReference>
<name>A0A2C5XWN8_9HYPO</name>
<protein>
    <recommendedName>
        <fullName evidence="2">NECAP PHear domain-containing protein</fullName>
    </recommendedName>
</protein>
<dbReference type="AlphaFoldDB" id="A0A2C5XWN8"/>
<comment type="caution">
    <text evidence="3">The sequence shown here is derived from an EMBL/GenBank/DDBJ whole genome shotgun (WGS) entry which is preliminary data.</text>
</comment>
<dbReference type="Gene3D" id="2.30.29.30">
    <property type="entry name" value="Pleckstrin-homology domain (PH domain)/Phosphotyrosine-binding domain (PTB)"/>
    <property type="match status" value="1"/>
</dbReference>
<accession>A0A2C5XWN8</accession>
<evidence type="ECO:0000313" key="3">
    <source>
        <dbReference type="EMBL" id="PHH59793.1"/>
    </source>
</evidence>
<feature type="compositionally biased region" description="Low complexity" evidence="1">
    <location>
        <begin position="155"/>
        <end position="165"/>
    </location>
</feature>
<dbReference type="InterPro" id="IPR011993">
    <property type="entry name" value="PH-like_dom_sf"/>
</dbReference>
<reference evidence="3 4" key="1">
    <citation type="submission" date="2017-06" db="EMBL/GenBank/DDBJ databases">
        <title>Ant-infecting Ophiocordyceps genomes reveal a high diversity of potential behavioral manipulation genes and a possible major role for enterotoxins.</title>
        <authorList>
            <person name="De Bekker C."/>
            <person name="Evans H.C."/>
            <person name="Brachmann A."/>
            <person name="Hughes D.P."/>
        </authorList>
    </citation>
    <scope>NUCLEOTIDE SEQUENCE [LARGE SCALE GENOMIC DNA]</scope>
    <source>
        <strain evidence="3 4">Map64</strain>
    </source>
</reference>
<dbReference type="GO" id="GO:0006897">
    <property type="term" value="P:endocytosis"/>
    <property type="evidence" value="ECO:0007669"/>
    <property type="project" value="InterPro"/>
</dbReference>
<feature type="domain" description="NECAP PHear" evidence="2">
    <location>
        <begin position="17"/>
        <end position="182"/>
    </location>
</feature>
<feature type="compositionally biased region" description="Basic and acidic residues" evidence="1">
    <location>
        <begin position="166"/>
        <end position="176"/>
    </location>
</feature>
<evidence type="ECO:0000256" key="1">
    <source>
        <dbReference type="SAM" id="MobiDB-lite"/>
    </source>
</evidence>
<organism evidence="3 4">
    <name type="scientific">Ophiocordyceps australis</name>
    <dbReference type="NCBI Taxonomy" id="1399860"/>
    <lineage>
        <taxon>Eukaryota</taxon>
        <taxon>Fungi</taxon>
        <taxon>Dikarya</taxon>
        <taxon>Ascomycota</taxon>
        <taxon>Pezizomycotina</taxon>
        <taxon>Sordariomycetes</taxon>
        <taxon>Hypocreomycetidae</taxon>
        <taxon>Hypocreales</taxon>
        <taxon>Ophiocordycipitaceae</taxon>
        <taxon>Ophiocordyceps</taxon>
    </lineage>
</organism>
<feature type="region of interest" description="Disordered" evidence="1">
    <location>
        <begin position="154"/>
        <end position="263"/>
    </location>
</feature>
<gene>
    <name evidence="3" type="ORF">CDD81_2560</name>
</gene>
<dbReference type="GO" id="GO:0030125">
    <property type="term" value="C:clathrin vesicle coat"/>
    <property type="evidence" value="ECO:0007669"/>
    <property type="project" value="TreeGrafter"/>
</dbReference>
<evidence type="ECO:0000259" key="2">
    <source>
        <dbReference type="Pfam" id="PF07933"/>
    </source>
</evidence>
<dbReference type="Pfam" id="PF07933">
    <property type="entry name" value="DUF1681"/>
    <property type="match status" value="1"/>
</dbReference>
<dbReference type="STRING" id="1399860.A0A2C5XWN8"/>
<dbReference type="EMBL" id="NJET01000181">
    <property type="protein sequence ID" value="PHH59793.1"/>
    <property type="molecule type" value="Genomic_DNA"/>
</dbReference>
<dbReference type="PANTHER" id="PTHR12847:SF9">
    <property type="entry name" value="NECAP-LIKE PROTEIN CG9132"/>
    <property type="match status" value="1"/>
</dbReference>
<sequence>METLDPATGEPLPNDAIQRILFLANVVHVYSIPPLASMRGHSASSWTAEPSRQIFSSRLRVIETSYSSSLKVDVVLEDPASGELFAAVPYVAPAAVEPVIDSSRFFAVTVRDPSNPGRRAVLGIGFEDRSDSFDFSVALQGARRSLGWDAAGGEAAPLAQRPAAAETKDYSLKEGETITINFPASHPGRRRQQQQQAEPEVTDMSSFVLPPPPGHSPGGSSSKASDSAEAFGLPPPPNADDVKRKRRSLRELGFDDGQFGEFA</sequence>